<evidence type="ECO:0000313" key="5">
    <source>
        <dbReference type="Proteomes" id="UP000268652"/>
    </source>
</evidence>
<dbReference type="EMBL" id="RBDY01000009">
    <property type="protein sequence ID" value="RKN22833.1"/>
    <property type="molecule type" value="Genomic_DNA"/>
</dbReference>
<reference evidence="5 6" key="1">
    <citation type="submission" date="2018-09" db="EMBL/GenBank/DDBJ databases">
        <title>Streptomyces sp. nov. DS1-2, an endophytic actinomycete isolated from roots of Dendrobium scabrilingue.</title>
        <authorList>
            <person name="Kuncharoen N."/>
            <person name="Kudo T."/>
            <person name="Ohkuma M."/>
            <person name="Yuki M."/>
            <person name="Tanasupawat S."/>
        </authorList>
    </citation>
    <scope>NUCLEOTIDE SEQUENCE [LARGE SCALE GENOMIC DNA]</scope>
    <source>
        <strain evidence="3 6">AZ1-7</strain>
        <strain evidence="4 5">DS1-2</strain>
    </source>
</reference>
<protein>
    <recommendedName>
        <fullName evidence="7">Lipoprotein</fullName>
    </recommendedName>
</protein>
<name>A0A3A9WML0_9ACTN</name>
<evidence type="ECO:0000313" key="6">
    <source>
        <dbReference type="Proteomes" id="UP000275024"/>
    </source>
</evidence>
<proteinExistence type="predicted"/>
<evidence type="ECO:0000256" key="1">
    <source>
        <dbReference type="SAM" id="MobiDB-lite"/>
    </source>
</evidence>
<feature type="region of interest" description="Disordered" evidence="1">
    <location>
        <begin position="34"/>
        <end position="81"/>
    </location>
</feature>
<evidence type="ECO:0000256" key="2">
    <source>
        <dbReference type="SAM" id="SignalP"/>
    </source>
</evidence>
<feature type="chain" id="PRO_5038684473" description="Lipoprotein" evidence="2">
    <location>
        <begin position="29"/>
        <end position="185"/>
    </location>
</feature>
<accession>A0A3A9WML0</accession>
<keyword evidence="2" id="KW-0732">Signal</keyword>
<sequence length="185" mass="19038">MAPSSGSRTRLNRALAALLAATFLTVTAAACGDGNGRRSGRDGGSGGHSDDDYDDDDYDDDFNGTSGGGTSSGGTGSTPTVDPVQRAALEEAVAAYVLASFVPAPDDAAGLLSQRCRDFLDLHAFTVELRGAVDEHGAGLTARDIRPVITGHTATVSYGVADIPALAVEGEPWIRENGEWHNDGC</sequence>
<dbReference type="OrthoDB" id="4329166at2"/>
<dbReference type="RefSeq" id="WP_120697567.1">
    <property type="nucleotide sequence ID" value="NZ_RBDX01000009.1"/>
</dbReference>
<comment type="caution">
    <text evidence="3">The sequence shown here is derived from an EMBL/GenBank/DDBJ whole genome shotgun (WGS) entry which is preliminary data.</text>
</comment>
<organism evidence="3 6">
    <name type="scientific">Streptomyces radicis</name>
    <dbReference type="NCBI Taxonomy" id="1750517"/>
    <lineage>
        <taxon>Bacteria</taxon>
        <taxon>Bacillati</taxon>
        <taxon>Actinomycetota</taxon>
        <taxon>Actinomycetes</taxon>
        <taxon>Kitasatosporales</taxon>
        <taxon>Streptomycetaceae</taxon>
        <taxon>Streptomyces</taxon>
    </lineage>
</organism>
<keyword evidence="5" id="KW-1185">Reference proteome</keyword>
<dbReference type="AlphaFoldDB" id="A0A3A9WML0"/>
<dbReference type="EMBL" id="RBDX01000009">
    <property type="protein sequence ID" value="RKN08976.1"/>
    <property type="molecule type" value="Genomic_DNA"/>
</dbReference>
<feature type="compositionally biased region" description="Acidic residues" evidence="1">
    <location>
        <begin position="51"/>
        <end position="62"/>
    </location>
</feature>
<evidence type="ECO:0000313" key="4">
    <source>
        <dbReference type="EMBL" id="RKN22833.1"/>
    </source>
</evidence>
<gene>
    <name evidence="4" type="ORF">D7318_14900</name>
    <name evidence="3" type="ORF">D7319_13655</name>
</gene>
<feature type="compositionally biased region" description="Gly residues" evidence="1">
    <location>
        <begin position="65"/>
        <end position="76"/>
    </location>
</feature>
<evidence type="ECO:0008006" key="7">
    <source>
        <dbReference type="Google" id="ProtNLM"/>
    </source>
</evidence>
<dbReference type="Proteomes" id="UP000268652">
    <property type="component" value="Unassembled WGS sequence"/>
</dbReference>
<evidence type="ECO:0000313" key="3">
    <source>
        <dbReference type="EMBL" id="RKN08976.1"/>
    </source>
</evidence>
<dbReference type="Proteomes" id="UP000275024">
    <property type="component" value="Unassembled WGS sequence"/>
</dbReference>
<feature type="signal peptide" evidence="2">
    <location>
        <begin position="1"/>
        <end position="28"/>
    </location>
</feature>